<proteinExistence type="inferred from homology"/>
<protein>
    <recommendedName>
        <fullName evidence="4">Pcc1-domain-containing protein</fullName>
    </recommendedName>
</protein>
<dbReference type="EMBL" id="LXPE01000004">
    <property type="protein sequence ID" value="OBA28244.1"/>
    <property type="molecule type" value="Genomic_DNA"/>
</dbReference>
<dbReference type="InterPro" id="IPR015419">
    <property type="entry name" value="CTAG/Pcc1"/>
</dbReference>
<evidence type="ECO:0000313" key="3">
    <source>
        <dbReference type="Proteomes" id="UP000092321"/>
    </source>
</evidence>
<dbReference type="Proteomes" id="UP000092321">
    <property type="component" value="Unassembled WGS sequence"/>
</dbReference>
<gene>
    <name evidence="2" type="ORF">HANVADRAFT_98309</name>
</gene>
<reference evidence="3" key="1">
    <citation type="journal article" date="2016" name="Proc. Natl. Acad. Sci. U.S.A.">
        <title>Comparative genomics of biotechnologically important yeasts.</title>
        <authorList>
            <person name="Riley R."/>
            <person name="Haridas S."/>
            <person name="Wolfe K.H."/>
            <person name="Lopes M.R."/>
            <person name="Hittinger C.T."/>
            <person name="Goeker M."/>
            <person name="Salamov A.A."/>
            <person name="Wisecaver J.H."/>
            <person name="Long T.M."/>
            <person name="Calvey C.H."/>
            <person name="Aerts A.L."/>
            <person name="Barry K.W."/>
            <person name="Choi C."/>
            <person name="Clum A."/>
            <person name="Coughlan A.Y."/>
            <person name="Deshpande S."/>
            <person name="Douglass A.P."/>
            <person name="Hanson S.J."/>
            <person name="Klenk H.-P."/>
            <person name="LaButti K.M."/>
            <person name="Lapidus A."/>
            <person name="Lindquist E.A."/>
            <person name="Lipzen A.M."/>
            <person name="Meier-Kolthoff J.P."/>
            <person name="Ohm R.A."/>
            <person name="Otillar R.P."/>
            <person name="Pangilinan J.L."/>
            <person name="Peng Y."/>
            <person name="Rokas A."/>
            <person name="Rosa C.A."/>
            <person name="Scheuner C."/>
            <person name="Sibirny A.A."/>
            <person name="Slot J.C."/>
            <person name="Stielow J.B."/>
            <person name="Sun H."/>
            <person name="Kurtzman C.P."/>
            <person name="Blackwell M."/>
            <person name="Grigoriev I.V."/>
            <person name="Jeffries T.W."/>
        </authorList>
    </citation>
    <scope>NUCLEOTIDE SEQUENCE [LARGE SCALE GENOMIC DNA]</scope>
    <source>
        <strain evidence="3">NRRL Y-1626</strain>
    </source>
</reference>
<evidence type="ECO:0000313" key="2">
    <source>
        <dbReference type="EMBL" id="OBA28244.1"/>
    </source>
</evidence>
<name>A0A1B7THL3_9ASCO</name>
<dbReference type="Gene3D" id="3.30.310.50">
    <property type="entry name" value="Alpha-D-phosphohexomutase, C-terminal domain"/>
    <property type="match status" value="1"/>
</dbReference>
<keyword evidence="3" id="KW-1185">Reference proteome</keyword>
<accession>A0A1B7THL3</accession>
<sequence>MASTDLYNNLPYKLKLNIPFENEKHIEYTLKSGVVTDELINIENNLKTDTALGDINKFVIEYHIINNNILSLNLHSIDIRLLRLISNNIMESIKLSIECIDEFAP</sequence>
<comment type="similarity">
    <text evidence="1">Belongs to the CTAG/PCC1 family.</text>
</comment>
<evidence type="ECO:0000256" key="1">
    <source>
        <dbReference type="ARBA" id="ARBA00007073"/>
    </source>
</evidence>
<evidence type="ECO:0008006" key="4">
    <source>
        <dbReference type="Google" id="ProtNLM"/>
    </source>
</evidence>
<comment type="caution">
    <text evidence="2">The sequence shown here is derived from an EMBL/GenBank/DDBJ whole genome shotgun (WGS) entry which is preliminary data.</text>
</comment>
<dbReference type="Pfam" id="PF09341">
    <property type="entry name" value="Pcc1"/>
    <property type="match status" value="1"/>
</dbReference>
<organism evidence="2 3">
    <name type="scientific">Hanseniaspora valbyensis NRRL Y-1626</name>
    <dbReference type="NCBI Taxonomy" id="766949"/>
    <lineage>
        <taxon>Eukaryota</taxon>
        <taxon>Fungi</taxon>
        <taxon>Dikarya</taxon>
        <taxon>Ascomycota</taxon>
        <taxon>Saccharomycotina</taxon>
        <taxon>Saccharomycetes</taxon>
        <taxon>Saccharomycodales</taxon>
        <taxon>Saccharomycodaceae</taxon>
        <taxon>Hanseniaspora</taxon>
    </lineage>
</organism>
<dbReference type="AlphaFoldDB" id="A0A1B7THL3"/>